<proteinExistence type="predicted"/>
<dbReference type="SUPFAM" id="SSF50022">
    <property type="entry name" value="ISP domain"/>
    <property type="match status" value="1"/>
</dbReference>
<comment type="caution">
    <text evidence="7">The sequence shown here is derived from an EMBL/GenBank/DDBJ whole genome shotgun (WGS) entry which is preliminary data.</text>
</comment>
<dbReference type="EMBL" id="JBHMDG010000002">
    <property type="protein sequence ID" value="MFB9312086.1"/>
    <property type="molecule type" value="Genomic_DNA"/>
</dbReference>
<evidence type="ECO:0000313" key="7">
    <source>
        <dbReference type="EMBL" id="MFB9312086.1"/>
    </source>
</evidence>
<evidence type="ECO:0000313" key="8">
    <source>
        <dbReference type="Proteomes" id="UP001589750"/>
    </source>
</evidence>
<keyword evidence="2" id="KW-0479">Metal-binding</keyword>
<feature type="compositionally biased region" description="Low complexity" evidence="5">
    <location>
        <begin position="1"/>
        <end position="19"/>
    </location>
</feature>
<evidence type="ECO:0000256" key="4">
    <source>
        <dbReference type="ARBA" id="ARBA00023014"/>
    </source>
</evidence>
<evidence type="ECO:0000256" key="5">
    <source>
        <dbReference type="SAM" id="MobiDB-lite"/>
    </source>
</evidence>
<dbReference type="PROSITE" id="PS51296">
    <property type="entry name" value="RIESKE"/>
    <property type="match status" value="1"/>
</dbReference>
<evidence type="ECO:0000259" key="6">
    <source>
        <dbReference type="PROSITE" id="PS51296"/>
    </source>
</evidence>
<dbReference type="InterPro" id="IPR036922">
    <property type="entry name" value="Rieske_2Fe-2S_sf"/>
</dbReference>
<keyword evidence="3" id="KW-0408">Iron</keyword>
<accession>A0ABV5K5S1</accession>
<dbReference type="Pfam" id="PF00355">
    <property type="entry name" value="Rieske"/>
    <property type="match status" value="1"/>
</dbReference>
<reference evidence="7 8" key="1">
    <citation type="submission" date="2024-09" db="EMBL/GenBank/DDBJ databases">
        <authorList>
            <person name="Sun Q."/>
            <person name="Mori K."/>
        </authorList>
    </citation>
    <scope>NUCLEOTIDE SEQUENCE [LARGE SCALE GENOMIC DNA]</scope>
    <source>
        <strain evidence="7 8">JCM 9626</strain>
    </source>
</reference>
<keyword evidence="1" id="KW-0001">2Fe-2S</keyword>
<protein>
    <submittedName>
        <fullName evidence="7">Rieske (2Fe-2S) protein</fullName>
    </submittedName>
</protein>
<organism evidence="7 8">
    <name type="scientific">Nocardioides plantarum</name>
    <dbReference type="NCBI Taxonomy" id="29299"/>
    <lineage>
        <taxon>Bacteria</taxon>
        <taxon>Bacillati</taxon>
        <taxon>Actinomycetota</taxon>
        <taxon>Actinomycetes</taxon>
        <taxon>Propionibacteriales</taxon>
        <taxon>Nocardioidaceae</taxon>
        <taxon>Nocardioides</taxon>
    </lineage>
</organism>
<dbReference type="Proteomes" id="UP001589750">
    <property type="component" value="Unassembled WGS sequence"/>
</dbReference>
<dbReference type="CDD" id="cd03467">
    <property type="entry name" value="Rieske"/>
    <property type="match status" value="1"/>
</dbReference>
<gene>
    <name evidence="7" type="ORF">ACFFRI_03425</name>
</gene>
<dbReference type="InterPro" id="IPR017941">
    <property type="entry name" value="Rieske_2Fe-2S"/>
</dbReference>
<name>A0ABV5K5S1_9ACTN</name>
<keyword evidence="8" id="KW-1185">Reference proteome</keyword>
<dbReference type="RefSeq" id="WP_211351134.1">
    <property type="nucleotide sequence ID" value="NZ_JBHMDG010000002.1"/>
</dbReference>
<evidence type="ECO:0000256" key="1">
    <source>
        <dbReference type="ARBA" id="ARBA00022714"/>
    </source>
</evidence>
<evidence type="ECO:0000256" key="2">
    <source>
        <dbReference type="ARBA" id="ARBA00022723"/>
    </source>
</evidence>
<feature type="domain" description="Rieske" evidence="6">
    <location>
        <begin position="64"/>
        <end position="156"/>
    </location>
</feature>
<sequence length="157" mass="15371">MSGEVTTTEATTEATTETAPARHSRRLVFQGMGALGVACVLAACGGGSDDGGSSGGGAAPEAGASLIATAEVPVGGGVVVSEANLVVTQPTEGDFKAFTTACTHQGTPVNQVDGADIICPNHGSRFSITDGSALKGPATTALSEVQVKVQGDQVVVA</sequence>
<dbReference type="Gene3D" id="2.102.10.10">
    <property type="entry name" value="Rieske [2Fe-2S] iron-sulphur domain"/>
    <property type="match status" value="1"/>
</dbReference>
<feature type="region of interest" description="Disordered" evidence="5">
    <location>
        <begin position="1"/>
        <end position="23"/>
    </location>
</feature>
<keyword evidence="4" id="KW-0411">Iron-sulfur</keyword>
<evidence type="ECO:0000256" key="3">
    <source>
        <dbReference type="ARBA" id="ARBA00023004"/>
    </source>
</evidence>